<name>A0A0F9U3M1_9ZZZZ</name>
<organism evidence="1">
    <name type="scientific">marine sediment metagenome</name>
    <dbReference type="NCBI Taxonomy" id="412755"/>
    <lineage>
        <taxon>unclassified sequences</taxon>
        <taxon>metagenomes</taxon>
        <taxon>ecological metagenomes</taxon>
    </lineage>
</organism>
<sequence>MDNYSMDNMGNRIPADVHASDPVAGSGITLATGTAGDDKTQTLVGGQMYVITLIGTAGTAILASSTGVTSTAANIEFVFPAGYSSVFRMPEGLTTLYFEGTESSKNAYLRKLNSDT</sequence>
<accession>A0A0F9U3M1</accession>
<gene>
    <name evidence="1" type="ORF">LCGC14_0577720</name>
</gene>
<protein>
    <submittedName>
        <fullName evidence="1">Uncharacterized protein</fullName>
    </submittedName>
</protein>
<dbReference type="EMBL" id="LAZR01000867">
    <property type="protein sequence ID" value="KKN55881.1"/>
    <property type="molecule type" value="Genomic_DNA"/>
</dbReference>
<comment type="caution">
    <text evidence="1">The sequence shown here is derived from an EMBL/GenBank/DDBJ whole genome shotgun (WGS) entry which is preliminary data.</text>
</comment>
<dbReference type="AlphaFoldDB" id="A0A0F9U3M1"/>
<reference evidence="1" key="1">
    <citation type="journal article" date="2015" name="Nature">
        <title>Complex archaea that bridge the gap between prokaryotes and eukaryotes.</title>
        <authorList>
            <person name="Spang A."/>
            <person name="Saw J.H."/>
            <person name="Jorgensen S.L."/>
            <person name="Zaremba-Niedzwiedzka K."/>
            <person name="Martijn J."/>
            <person name="Lind A.E."/>
            <person name="van Eijk R."/>
            <person name="Schleper C."/>
            <person name="Guy L."/>
            <person name="Ettema T.J."/>
        </authorList>
    </citation>
    <scope>NUCLEOTIDE SEQUENCE</scope>
</reference>
<proteinExistence type="predicted"/>
<evidence type="ECO:0000313" key="1">
    <source>
        <dbReference type="EMBL" id="KKN55881.1"/>
    </source>
</evidence>